<evidence type="ECO:0000313" key="11">
    <source>
        <dbReference type="Proteomes" id="UP001166286"/>
    </source>
</evidence>
<proteinExistence type="inferred from homology"/>
<keyword evidence="6 7" id="KW-0472">Membrane</keyword>
<evidence type="ECO:0000256" key="4">
    <source>
        <dbReference type="ARBA" id="ARBA00022692"/>
    </source>
</evidence>
<dbReference type="Pfam" id="PF00892">
    <property type="entry name" value="EamA"/>
    <property type="match status" value="1"/>
</dbReference>
<keyword evidence="11" id="KW-1185">Reference proteome</keyword>
<evidence type="ECO:0000256" key="5">
    <source>
        <dbReference type="ARBA" id="ARBA00022989"/>
    </source>
</evidence>
<evidence type="ECO:0000313" key="10">
    <source>
        <dbReference type="EMBL" id="KAK0509651.1"/>
    </source>
</evidence>
<evidence type="ECO:0000256" key="7">
    <source>
        <dbReference type="RuleBase" id="RU367097"/>
    </source>
</evidence>
<name>A0AA39U7N8_9LECA</name>
<evidence type="ECO:0000259" key="9">
    <source>
        <dbReference type="Pfam" id="PF00892"/>
    </source>
</evidence>
<keyword evidence="5 7" id="KW-1133">Transmembrane helix</keyword>
<gene>
    <name evidence="10" type="ORF">JMJ35_008045</name>
</gene>
<keyword evidence="7" id="KW-0813">Transport</keyword>
<dbReference type="InterPro" id="IPR000620">
    <property type="entry name" value="EamA_dom"/>
</dbReference>
<dbReference type="GO" id="GO:0030659">
    <property type="term" value="C:cytoplasmic vesicle membrane"/>
    <property type="evidence" value="ECO:0007669"/>
    <property type="project" value="UniProtKB-SubCell"/>
</dbReference>
<comment type="function">
    <text evidence="1 7">Involved in the import of GDP-mannose from the cytoplasm into the Golgi lumen.</text>
</comment>
<feature type="transmembrane region" description="Helical" evidence="7">
    <location>
        <begin position="171"/>
        <end position="192"/>
    </location>
</feature>
<dbReference type="PANTHER" id="PTHR11132">
    <property type="entry name" value="SOLUTE CARRIER FAMILY 35"/>
    <property type="match status" value="1"/>
</dbReference>
<keyword evidence="7" id="KW-0256">Endoplasmic reticulum</keyword>
<feature type="transmembrane region" description="Helical" evidence="7">
    <location>
        <begin position="80"/>
        <end position="101"/>
    </location>
</feature>
<dbReference type="AlphaFoldDB" id="A0AA39U7N8"/>
<organism evidence="10 11">
    <name type="scientific">Cladonia borealis</name>
    <dbReference type="NCBI Taxonomy" id="184061"/>
    <lineage>
        <taxon>Eukaryota</taxon>
        <taxon>Fungi</taxon>
        <taxon>Dikarya</taxon>
        <taxon>Ascomycota</taxon>
        <taxon>Pezizomycotina</taxon>
        <taxon>Lecanoromycetes</taxon>
        <taxon>OSLEUM clade</taxon>
        <taxon>Lecanoromycetidae</taxon>
        <taxon>Lecanorales</taxon>
        <taxon>Lecanorineae</taxon>
        <taxon>Cladoniaceae</taxon>
        <taxon>Cladonia</taxon>
    </lineage>
</organism>
<feature type="transmembrane region" description="Helical" evidence="7">
    <location>
        <begin position="142"/>
        <end position="165"/>
    </location>
</feature>
<dbReference type="InterPro" id="IPR050186">
    <property type="entry name" value="TPT_transporter"/>
</dbReference>
<reference evidence="10" key="1">
    <citation type="submission" date="2023-03" db="EMBL/GenBank/DDBJ databases">
        <title>Complete genome of Cladonia borealis.</title>
        <authorList>
            <person name="Park H."/>
        </authorList>
    </citation>
    <scope>NUCLEOTIDE SEQUENCE</scope>
    <source>
        <strain evidence="10">ANT050790</strain>
    </source>
</reference>
<feature type="transmembrane region" description="Helical" evidence="7">
    <location>
        <begin position="113"/>
        <end position="130"/>
    </location>
</feature>
<comment type="caution">
    <text evidence="10">The sequence shown here is derived from an EMBL/GenBank/DDBJ whole genome shotgun (WGS) entry which is preliminary data.</text>
</comment>
<dbReference type="Proteomes" id="UP001166286">
    <property type="component" value="Unassembled WGS sequence"/>
</dbReference>
<feature type="transmembrane region" description="Helical" evidence="7">
    <location>
        <begin position="229"/>
        <end position="253"/>
    </location>
</feature>
<comment type="subcellular location">
    <subcellularLocation>
        <location evidence="7">Golgi apparatus membrane</location>
        <topology evidence="7">Multi-pass membrane protein</topology>
    </subcellularLocation>
    <subcellularLocation>
        <location evidence="7">Cytoplasmic vesicle membrane</location>
        <topology evidence="7">Multi-pass membrane protein</topology>
    </subcellularLocation>
    <subcellularLocation>
        <location evidence="7">Endoplasmic reticulum membrane</location>
        <topology evidence="7">Multi-pass membrane protein</topology>
    </subcellularLocation>
</comment>
<keyword evidence="4 7" id="KW-0812">Transmembrane</keyword>
<evidence type="ECO:0000256" key="2">
    <source>
        <dbReference type="ARBA" id="ARBA00010425"/>
    </source>
</evidence>
<evidence type="ECO:0000256" key="3">
    <source>
        <dbReference type="ARBA" id="ARBA00011182"/>
    </source>
</evidence>
<feature type="transmembrane region" description="Helical" evidence="7">
    <location>
        <begin position="300"/>
        <end position="322"/>
    </location>
</feature>
<feature type="transmembrane region" description="Helical" evidence="7">
    <location>
        <begin position="265"/>
        <end position="284"/>
    </location>
</feature>
<dbReference type="GO" id="GO:0000139">
    <property type="term" value="C:Golgi membrane"/>
    <property type="evidence" value="ECO:0007669"/>
    <property type="project" value="UniProtKB-SubCell"/>
</dbReference>
<feature type="compositionally biased region" description="Basic and acidic residues" evidence="8">
    <location>
        <begin position="44"/>
        <end position="55"/>
    </location>
</feature>
<keyword evidence="7" id="KW-0968">Cytoplasmic vesicle</keyword>
<keyword evidence="7" id="KW-0762">Sugar transport</keyword>
<evidence type="ECO:0000256" key="6">
    <source>
        <dbReference type="ARBA" id="ARBA00023136"/>
    </source>
</evidence>
<comment type="similarity">
    <text evidence="2 7">Belongs to the TPT transporter family. SLC35D subfamily.</text>
</comment>
<protein>
    <recommendedName>
        <fullName evidence="7">GDP-mannose transporter</fullName>
        <shortName evidence="7">GMT</shortName>
    </recommendedName>
</protein>
<dbReference type="EMBL" id="JAFEKC020000018">
    <property type="protein sequence ID" value="KAK0509651.1"/>
    <property type="molecule type" value="Genomic_DNA"/>
</dbReference>
<accession>A0AA39U7N8</accession>
<keyword evidence="7" id="KW-0333">Golgi apparatus</keyword>
<evidence type="ECO:0000256" key="8">
    <source>
        <dbReference type="SAM" id="MobiDB-lite"/>
    </source>
</evidence>
<feature type="region of interest" description="Disordered" evidence="8">
    <location>
        <begin position="25"/>
        <end position="55"/>
    </location>
</feature>
<feature type="domain" description="EamA" evidence="9">
    <location>
        <begin position="236"/>
        <end position="369"/>
    </location>
</feature>
<sequence>MDALKAETEKIRLMYEDKSYNLDVRPDSRSSERTLLNMSDTEMEEKRRSTDLEKEAAEGLLPKTVTKDKVTEDPLARAKLMFWMVVNTVATVMIVFCNKAIFTDKSFSQCQAAFASFHFFITGGTLYMLSRPTFAMFEPKRVGIPQMLPLAIAMAGNVVGMNLSLQISTITFYQITRVLLTPCVAVINFFFYKKSIPRSAAYALIPMCFGVALISYYDQKPAPVAGAPIRAVGGLSVLVALGSVAVSGIYTVWVGTYQRKYELNGFQLLFNQAPLGAVILLYVVPWTDKFPALDQAPTNVWLMIALSGLLAAMINVSQFFIIGNAGAVESTVVGHMKTCLIVVIGAFTGGRVITDKAALGIMLALCSIFA</sequence>
<comment type="subunit">
    <text evidence="3 7">Homooligomer.</text>
</comment>
<evidence type="ECO:0000256" key="1">
    <source>
        <dbReference type="ARBA" id="ARBA00003420"/>
    </source>
</evidence>
<feature type="transmembrane region" description="Helical" evidence="7">
    <location>
        <begin position="199"/>
        <end position="217"/>
    </location>
</feature>
<dbReference type="GO" id="GO:0005789">
    <property type="term" value="C:endoplasmic reticulum membrane"/>
    <property type="evidence" value="ECO:0007669"/>
    <property type="project" value="UniProtKB-SubCell"/>
</dbReference>